<accession>A0A085ZBN5</accession>
<dbReference type="InterPro" id="IPR036291">
    <property type="entry name" value="NAD(P)-bd_dom_sf"/>
</dbReference>
<dbReference type="Pfam" id="PF13561">
    <property type="entry name" value="adh_short_C2"/>
    <property type="match status" value="1"/>
</dbReference>
<dbReference type="Proteomes" id="UP000028703">
    <property type="component" value="Unassembled WGS sequence"/>
</dbReference>
<evidence type="ECO:0008006" key="3">
    <source>
        <dbReference type="Google" id="ProtNLM"/>
    </source>
</evidence>
<gene>
    <name evidence="1" type="ORF">IX38_15240</name>
</gene>
<dbReference type="RefSeq" id="WP_034706155.1">
    <property type="nucleotide sequence ID" value="NZ_JPRO01000014.1"/>
</dbReference>
<keyword evidence="2" id="KW-1185">Reference proteome</keyword>
<dbReference type="SUPFAM" id="SSF51735">
    <property type="entry name" value="NAD(P)-binding Rossmann-fold domains"/>
    <property type="match status" value="1"/>
</dbReference>
<dbReference type="EMBL" id="JPRO01000014">
    <property type="protein sequence ID" value="KFF01849.1"/>
    <property type="molecule type" value="Genomic_DNA"/>
</dbReference>
<organism evidence="1 2">
    <name type="scientific">Chryseobacterium luteum</name>
    <dbReference type="NCBI Taxonomy" id="421531"/>
    <lineage>
        <taxon>Bacteria</taxon>
        <taxon>Pseudomonadati</taxon>
        <taxon>Bacteroidota</taxon>
        <taxon>Flavobacteriia</taxon>
        <taxon>Flavobacteriales</taxon>
        <taxon>Weeksellaceae</taxon>
        <taxon>Chryseobacterium group</taxon>
        <taxon>Chryseobacterium</taxon>
    </lineage>
</organism>
<dbReference type="STRING" id="421531.IX38_15240"/>
<name>A0A085ZBN5_9FLAO</name>
<reference evidence="1 2" key="1">
    <citation type="submission" date="2014-07" db="EMBL/GenBank/DDBJ databases">
        <title>Genome of Chryseobacterium luteum DSM 18605.</title>
        <authorList>
            <person name="Stropko S.J."/>
            <person name="Pipes S.E."/>
            <person name="Newman J.D."/>
        </authorList>
    </citation>
    <scope>NUCLEOTIDE SEQUENCE [LARGE SCALE GENOMIC DNA]</scope>
    <source>
        <strain evidence="1 2">DSM 18605</strain>
    </source>
</reference>
<evidence type="ECO:0000313" key="2">
    <source>
        <dbReference type="Proteomes" id="UP000028703"/>
    </source>
</evidence>
<dbReference type="AlphaFoldDB" id="A0A085ZBN5"/>
<comment type="caution">
    <text evidence="1">The sequence shown here is derived from an EMBL/GenBank/DDBJ whole genome shotgun (WGS) entry which is preliminary data.</text>
</comment>
<dbReference type="InterPro" id="IPR002347">
    <property type="entry name" value="SDR_fam"/>
</dbReference>
<protein>
    <recommendedName>
        <fullName evidence="3">Short-chain dehydrogenase</fullName>
    </recommendedName>
</protein>
<dbReference type="Gene3D" id="3.40.50.720">
    <property type="entry name" value="NAD(P)-binding Rossmann-like Domain"/>
    <property type="match status" value="1"/>
</dbReference>
<evidence type="ECO:0000313" key="1">
    <source>
        <dbReference type="EMBL" id="KFF01849.1"/>
    </source>
</evidence>
<sequence>MIDLIYASFRQNLNNTNIFNNRGLNAEQIENAVHDIIPSIPFKRQSEAAEIANAVLFLASEKASYIPGAEIKVVQEFQS</sequence>
<proteinExistence type="predicted"/>